<reference evidence="2" key="1">
    <citation type="submission" date="2023-03" db="EMBL/GenBank/DDBJ databases">
        <title>Edaphobacter sp.</title>
        <authorList>
            <person name="Huber K.J."/>
            <person name="Papendorf J."/>
            <person name="Pilke C."/>
            <person name="Bunk B."/>
            <person name="Sproeer C."/>
            <person name="Pester M."/>
        </authorList>
    </citation>
    <scope>NUCLEOTIDE SEQUENCE</scope>
    <source>
        <strain evidence="2">DSM 110680</strain>
    </source>
</reference>
<dbReference type="AlphaFoldDB" id="A0AAU7DNH6"/>
<protein>
    <submittedName>
        <fullName evidence="2">Phosphatidylinositol kinase</fullName>
    </submittedName>
</protein>
<dbReference type="GO" id="GO:0016301">
    <property type="term" value="F:kinase activity"/>
    <property type="evidence" value="ECO:0007669"/>
    <property type="project" value="UniProtKB-KW"/>
</dbReference>
<dbReference type="EMBL" id="CP121196">
    <property type="protein sequence ID" value="XBH18852.1"/>
    <property type="molecule type" value="Genomic_DNA"/>
</dbReference>
<dbReference type="InterPro" id="IPR046748">
    <property type="entry name" value="HipA_2"/>
</dbReference>
<name>A0AAU7DNH6_9BACT</name>
<sequence length="290" mass="33207">MAVQAVQHIRRMRGGAQGQLMLGTDGHPYVVKFQNNPQHMRVLANEYLASKLATAVGLTAPVVELIDVSSWMIDNTPELEMDLGRTRVRCQPGLQFGSRFVGGLMPGQVVDYLPEEQLVDLKNRSEFAGILALDKWTGNANGRQAVFTRKARERRYHAVFIDFGYCFFAGEWKFEDAPLRGVYYRNDVYREITGWDSFEPWLTRLETMPAETVWAAANEIPPEWYGGDLSEMEALVEKLLARRCRIRELIEGFGKSDRKPFPIWGIQGREKTSDTWIPERWGSTIVDRIM</sequence>
<feature type="domain" description="HipA-like kinase" evidence="1">
    <location>
        <begin position="9"/>
        <end position="140"/>
    </location>
</feature>
<organism evidence="2">
    <name type="scientific">Telmatobacter sp. DSM 110680</name>
    <dbReference type="NCBI Taxonomy" id="3036704"/>
    <lineage>
        <taxon>Bacteria</taxon>
        <taxon>Pseudomonadati</taxon>
        <taxon>Acidobacteriota</taxon>
        <taxon>Terriglobia</taxon>
        <taxon>Terriglobales</taxon>
        <taxon>Acidobacteriaceae</taxon>
        <taxon>Telmatobacter</taxon>
    </lineage>
</organism>
<accession>A0AAU7DNH6</accession>
<keyword evidence="2" id="KW-0418">Kinase</keyword>
<gene>
    <name evidence="2" type="ORF">P8935_05930</name>
</gene>
<proteinExistence type="predicted"/>
<dbReference type="RefSeq" id="WP_348264070.1">
    <property type="nucleotide sequence ID" value="NZ_CP121196.1"/>
</dbReference>
<dbReference type="Pfam" id="PF20613">
    <property type="entry name" value="HipA_2"/>
    <property type="match status" value="1"/>
</dbReference>
<evidence type="ECO:0000259" key="1">
    <source>
        <dbReference type="Pfam" id="PF20613"/>
    </source>
</evidence>
<evidence type="ECO:0000313" key="2">
    <source>
        <dbReference type="EMBL" id="XBH18852.1"/>
    </source>
</evidence>
<keyword evidence="2" id="KW-0808">Transferase</keyword>